<comment type="caution">
    <text evidence="4">The sequence shown here is derived from an EMBL/GenBank/DDBJ whole genome shotgun (WGS) entry which is preliminary data.</text>
</comment>
<dbReference type="PANTHER" id="PTHR14963:SF7">
    <property type="entry name" value="RHO GTPASE-ACTIVATING PROTEIN 19"/>
    <property type="match status" value="1"/>
</dbReference>
<feature type="compositionally biased region" description="Low complexity" evidence="2">
    <location>
        <begin position="175"/>
        <end position="187"/>
    </location>
</feature>
<proteinExistence type="predicted"/>
<dbReference type="EMBL" id="PKSL01000033">
    <property type="protein sequence ID" value="POW12212.1"/>
    <property type="molecule type" value="Genomic_DNA"/>
</dbReference>
<feature type="domain" description="Rho-GAP" evidence="3">
    <location>
        <begin position="1"/>
        <end position="102"/>
    </location>
</feature>
<feature type="non-terminal residue" evidence="4">
    <location>
        <position position="338"/>
    </location>
</feature>
<reference evidence="4" key="1">
    <citation type="submission" date="2017-12" db="EMBL/GenBank/DDBJ databases">
        <title>Gene loss provides genomic basis for host adaptation in cereal stripe rust fungi.</title>
        <authorList>
            <person name="Xia C."/>
        </authorList>
    </citation>
    <scope>NUCLEOTIDE SEQUENCE [LARGE SCALE GENOMIC DNA]</scope>
    <source>
        <strain evidence="4">93-210</strain>
    </source>
</reference>
<gene>
    <name evidence="4" type="ORF">PSTT_04742</name>
</gene>
<dbReference type="Gene3D" id="1.10.555.10">
    <property type="entry name" value="Rho GTPase activation protein"/>
    <property type="match status" value="1"/>
</dbReference>
<dbReference type="InterPro" id="IPR008936">
    <property type="entry name" value="Rho_GTPase_activation_prot"/>
</dbReference>
<dbReference type="VEuPathDB" id="FungiDB:PSTT_04742"/>
<dbReference type="PANTHER" id="PTHR14963">
    <property type="entry name" value="RHO GTPASE ACTIVATING PROTEIN 18,19-RELATED"/>
    <property type="match status" value="1"/>
</dbReference>
<sequence length="338" mass="38343">NHRLHLAEVDNYAARRKTLHLICCVLLKAHRDMMEVLFVFLKWVASFSHVDEETGSKIALQNLATVITPNIFYARSKDPTRNESFLAIPAVHELLRYQDELFQMPREVQLIMQDRFLSCMDEITSKDSLKRVDALLEANHGKLRPAPHRPDLHASSVLPMDGTRAKHHRQESPNQGQAGRAAGAQFANEHHSKLQQQQQQQNGYPSSPALGPPSSSPKIEFQMQGEGLVEIVSMFELNSEEAPLHKNDYLAYDESVFALELTTVPVREVGIGRIECRAARREREGAASDLASTYQYAPCGDRDWHSQLLWIHIRSDRAINRSGWSAYTNHSIHHTIDS</sequence>
<dbReference type="AlphaFoldDB" id="A0A2S4VRP4"/>
<keyword evidence="5" id="KW-1185">Reference proteome</keyword>
<accession>A0A2S4VRP4</accession>
<feature type="region of interest" description="Disordered" evidence="2">
    <location>
        <begin position="162"/>
        <end position="220"/>
    </location>
</feature>
<evidence type="ECO:0000259" key="3">
    <source>
        <dbReference type="PROSITE" id="PS50238"/>
    </source>
</evidence>
<dbReference type="GO" id="GO:0005096">
    <property type="term" value="F:GTPase activator activity"/>
    <property type="evidence" value="ECO:0007669"/>
    <property type="project" value="UniProtKB-KW"/>
</dbReference>
<dbReference type="VEuPathDB" id="FungiDB:PSHT_10578"/>
<protein>
    <recommendedName>
        <fullName evidence="3">Rho-GAP domain-containing protein</fullName>
    </recommendedName>
</protein>
<dbReference type="Proteomes" id="UP000239156">
    <property type="component" value="Unassembled WGS sequence"/>
</dbReference>
<evidence type="ECO:0000313" key="5">
    <source>
        <dbReference type="Proteomes" id="UP000239156"/>
    </source>
</evidence>
<dbReference type="InterPro" id="IPR000198">
    <property type="entry name" value="RhoGAP_dom"/>
</dbReference>
<dbReference type="GO" id="GO:0051056">
    <property type="term" value="P:regulation of small GTPase mediated signal transduction"/>
    <property type="evidence" value="ECO:0007669"/>
    <property type="project" value="TreeGrafter"/>
</dbReference>
<dbReference type="GO" id="GO:0005737">
    <property type="term" value="C:cytoplasm"/>
    <property type="evidence" value="ECO:0007669"/>
    <property type="project" value="TreeGrafter"/>
</dbReference>
<organism evidence="4 5">
    <name type="scientific">Puccinia striiformis</name>
    <dbReference type="NCBI Taxonomy" id="27350"/>
    <lineage>
        <taxon>Eukaryota</taxon>
        <taxon>Fungi</taxon>
        <taxon>Dikarya</taxon>
        <taxon>Basidiomycota</taxon>
        <taxon>Pucciniomycotina</taxon>
        <taxon>Pucciniomycetes</taxon>
        <taxon>Pucciniales</taxon>
        <taxon>Pucciniaceae</taxon>
        <taxon>Puccinia</taxon>
    </lineage>
</organism>
<evidence type="ECO:0000313" key="4">
    <source>
        <dbReference type="EMBL" id="POW12212.1"/>
    </source>
</evidence>
<dbReference type="Pfam" id="PF00620">
    <property type="entry name" value="RhoGAP"/>
    <property type="match status" value="1"/>
</dbReference>
<dbReference type="PROSITE" id="PS50238">
    <property type="entry name" value="RHOGAP"/>
    <property type="match status" value="1"/>
</dbReference>
<name>A0A2S4VRP4_9BASI</name>
<feature type="compositionally biased region" description="Low complexity" evidence="2">
    <location>
        <begin position="195"/>
        <end position="209"/>
    </location>
</feature>
<evidence type="ECO:0000256" key="1">
    <source>
        <dbReference type="ARBA" id="ARBA00022468"/>
    </source>
</evidence>
<feature type="non-terminal residue" evidence="4">
    <location>
        <position position="1"/>
    </location>
</feature>
<keyword evidence="1" id="KW-0343">GTPase activation</keyword>
<evidence type="ECO:0000256" key="2">
    <source>
        <dbReference type="SAM" id="MobiDB-lite"/>
    </source>
</evidence>
<dbReference type="GO" id="GO:0007165">
    <property type="term" value="P:signal transduction"/>
    <property type="evidence" value="ECO:0007669"/>
    <property type="project" value="InterPro"/>
</dbReference>
<dbReference type="SUPFAM" id="SSF48350">
    <property type="entry name" value="GTPase activation domain, GAP"/>
    <property type="match status" value="1"/>
</dbReference>